<name>A0A1Y5PQG4_9SPHN</name>
<sequence length="337" mass="37556">MPKLKVPDAANVPLIEVGMMIYPDCQMGMVHGITDLFDVAGRFAVEHGRRPIRASHWRLEEDGGFARDHDSHTHEPASNSPAVLIAPGSLHKLLEPGEVEPYARWLLDRHAQGTVLASNCGGAFVLAATGLLAGRPATTHWFFAEEFRARFPDVRMEVDRMVVDDGDIVTAGGLMAWTDLGLRIVERLLGPTVMMETARFLLIDPAGRAQKNYASFAPRLNHGDEAILKVQHWLQARGTGPVAVAEMAREAGMEERTFQRRFKAATGMTPVEYLQHLRVGKARELLEFTRRTVDQIAWSVGYEDAAAFRKLFHRLTGLSPHEYRQRFSTPQSLAEVA</sequence>
<dbReference type="InterPro" id="IPR052158">
    <property type="entry name" value="INH-QAR"/>
</dbReference>
<dbReference type="InterPro" id="IPR009057">
    <property type="entry name" value="Homeodomain-like_sf"/>
</dbReference>
<dbReference type="InterPro" id="IPR002818">
    <property type="entry name" value="DJ-1/PfpI"/>
</dbReference>
<dbReference type="Gene3D" id="3.40.50.880">
    <property type="match status" value="1"/>
</dbReference>
<proteinExistence type="predicted"/>
<dbReference type="GO" id="GO:0043565">
    <property type="term" value="F:sequence-specific DNA binding"/>
    <property type="evidence" value="ECO:0007669"/>
    <property type="project" value="InterPro"/>
</dbReference>
<dbReference type="Pfam" id="PF01965">
    <property type="entry name" value="DJ-1_PfpI"/>
    <property type="match status" value="1"/>
</dbReference>
<dbReference type="InterPro" id="IPR029062">
    <property type="entry name" value="Class_I_gatase-like"/>
</dbReference>
<dbReference type="PANTHER" id="PTHR43130">
    <property type="entry name" value="ARAC-FAMILY TRANSCRIPTIONAL REGULATOR"/>
    <property type="match status" value="1"/>
</dbReference>
<dbReference type="Pfam" id="PF12833">
    <property type="entry name" value="HTH_18"/>
    <property type="match status" value="1"/>
</dbReference>
<organism evidence="4">
    <name type="scientific">uncultured Sphingopyxis sp</name>
    <dbReference type="NCBI Taxonomy" id="310581"/>
    <lineage>
        <taxon>Bacteria</taxon>
        <taxon>Pseudomonadati</taxon>
        <taxon>Pseudomonadota</taxon>
        <taxon>Alphaproteobacteria</taxon>
        <taxon>Sphingomonadales</taxon>
        <taxon>Sphingomonadaceae</taxon>
        <taxon>Sphingopyxis</taxon>
        <taxon>environmental samples</taxon>
    </lineage>
</organism>
<protein>
    <recommendedName>
        <fullName evidence="3">HTH araC/xylS-type domain-containing protein</fullName>
    </recommendedName>
</protein>
<gene>
    <name evidence="4" type="ORF">SPPYR_1091</name>
</gene>
<accession>A0A1Y5PQG4</accession>
<dbReference type="PROSITE" id="PS01124">
    <property type="entry name" value="HTH_ARAC_FAMILY_2"/>
    <property type="match status" value="1"/>
</dbReference>
<dbReference type="KEGG" id="sphu:SPPYR_1091"/>
<dbReference type="Gene3D" id="1.10.10.60">
    <property type="entry name" value="Homeodomain-like"/>
    <property type="match status" value="2"/>
</dbReference>
<dbReference type="SMART" id="SM00342">
    <property type="entry name" value="HTH_ARAC"/>
    <property type="match status" value="1"/>
</dbReference>
<dbReference type="PANTHER" id="PTHR43130:SF3">
    <property type="entry name" value="HTH-TYPE TRANSCRIPTIONAL REGULATOR RV1931C"/>
    <property type="match status" value="1"/>
</dbReference>
<dbReference type="CDD" id="cd03138">
    <property type="entry name" value="GATase1_AraC_2"/>
    <property type="match status" value="1"/>
</dbReference>
<dbReference type="EMBL" id="LT598653">
    <property type="protein sequence ID" value="SBV32211.1"/>
    <property type="molecule type" value="Genomic_DNA"/>
</dbReference>
<dbReference type="GO" id="GO:0003700">
    <property type="term" value="F:DNA-binding transcription factor activity"/>
    <property type="evidence" value="ECO:0007669"/>
    <property type="project" value="InterPro"/>
</dbReference>
<dbReference type="RefSeq" id="WP_295324819.1">
    <property type="nucleotide sequence ID" value="NZ_LT598653.1"/>
</dbReference>
<evidence type="ECO:0000256" key="2">
    <source>
        <dbReference type="ARBA" id="ARBA00023163"/>
    </source>
</evidence>
<evidence type="ECO:0000259" key="3">
    <source>
        <dbReference type="PROSITE" id="PS01124"/>
    </source>
</evidence>
<dbReference type="AlphaFoldDB" id="A0A1Y5PQG4"/>
<reference evidence="4" key="1">
    <citation type="submission" date="2016-03" db="EMBL/GenBank/DDBJ databases">
        <authorList>
            <person name="Ploux O."/>
        </authorList>
    </citation>
    <scope>NUCLEOTIDE SEQUENCE</scope>
    <source>
        <strain evidence="4">UC10</strain>
    </source>
</reference>
<evidence type="ECO:0000313" key="4">
    <source>
        <dbReference type="EMBL" id="SBV32211.1"/>
    </source>
</evidence>
<keyword evidence="2" id="KW-0804">Transcription</keyword>
<dbReference type="InterPro" id="IPR018060">
    <property type="entry name" value="HTH_AraC"/>
</dbReference>
<evidence type="ECO:0000256" key="1">
    <source>
        <dbReference type="ARBA" id="ARBA00023015"/>
    </source>
</evidence>
<dbReference type="SUPFAM" id="SSF46689">
    <property type="entry name" value="Homeodomain-like"/>
    <property type="match status" value="2"/>
</dbReference>
<dbReference type="SUPFAM" id="SSF52317">
    <property type="entry name" value="Class I glutamine amidotransferase-like"/>
    <property type="match status" value="1"/>
</dbReference>
<keyword evidence="1" id="KW-0805">Transcription regulation</keyword>
<feature type="domain" description="HTH araC/xylS-type" evidence="3">
    <location>
        <begin position="228"/>
        <end position="326"/>
    </location>
</feature>